<keyword evidence="5 8" id="KW-0648">Protein biosynthesis</keyword>
<evidence type="ECO:0000256" key="6">
    <source>
        <dbReference type="ARBA" id="ARBA00025295"/>
    </source>
</evidence>
<protein>
    <recommendedName>
        <fullName evidence="8">Glutamyl-tRNA(Gln) amidotransferase subunit A</fullName>
        <shortName evidence="8">Glu-ADT subunit A</shortName>
        <ecNumber evidence="8">6.3.5.7</ecNumber>
    </recommendedName>
</protein>
<dbReference type="NCBIfam" id="TIGR00132">
    <property type="entry name" value="gatA"/>
    <property type="match status" value="1"/>
</dbReference>
<evidence type="ECO:0000313" key="10">
    <source>
        <dbReference type="EMBL" id="MCB5445597.1"/>
    </source>
</evidence>
<evidence type="ECO:0000256" key="3">
    <source>
        <dbReference type="ARBA" id="ARBA00022741"/>
    </source>
</evidence>
<dbReference type="InterPro" id="IPR004412">
    <property type="entry name" value="GatA"/>
</dbReference>
<dbReference type="InterPro" id="IPR020556">
    <property type="entry name" value="Amidase_CS"/>
</dbReference>
<dbReference type="GO" id="GO:0030956">
    <property type="term" value="C:glutamyl-tRNA(Gln) amidotransferase complex"/>
    <property type="evidence" value="ECO:0007669"/>
    <property type="project" value="InterPro"/>
</dbReference>
<keyword evidence="12" id="KW-1185">Reference proteome</keyword>
<feature type="domain" description="Amidase" evidence="9">
    <location>
        <begin position="19"/>
        <end position="462"/>
    </location>
</feature>
<keyword evidence="11" id="KW-0808">Transferase</keyword>
<feature type="active site" description="Charge relay system" evidence="8">
    <location>
        <position position="74"/>
    </location>
</feature>
<keyword evidence="2 8" id="KW-0436">Ligase</keyword>
<comment type="subunit">
    <text evidence="8">Heterotrimer of A, B and C subunits.</text>
</comment>
<organism evidence="11">
    <name type="scientific">Intestinibacter bartlettii</name>
    <dbReference type="NCBI Taxonomy" id="261299"/>
    <lineage>
        <taxon>Bacteria</taxon>
        <taxon>Bacillati</taxon>
        <taxon>Bacillota</taxon>
        <taxon>Clostridia</taxon>
        <taxon>Peptostreptococcales</taxon>
        <taxon>Peptostreptococcaceae</taxon>
        <taxon>Intestinibacter</taxon>
    </lineage>
</organism>
<dbReference type="RefSeq" id="WP_156531045.1">
    <property type="nucleotide sequence ID" value="NZ_BAABXU010000001.1"/>
</dbReference>
<dbReference type="PANTHER" id="PTHR11895:SF151">
    <property type="entry name" value="GLUTAMYL-TRNA(GLN) AMIDOTRANSFERASE SUBUNIT A"/>
    <property type="match status" value="1"/>
</dbReference>
<accession>A0A6N3DY19</accession>
<dbReference type="Proteomes" id="UP001299409">
    <property type="component" value="Unassembled WGS sequence"/>
</dbReference>
<comment type="function">
    <text evidence="6 8">Allows the formation of correctly charged Gln-tRNA(Gln) through the transamidation of misacylated Glu-tRNA(Gln) in organisms which lack glutaminyl-tRNA synthetase. The reaction takes place in the presence of glutamine and ATP through an activated gamma-phospho-Glu-tRNA(Gln).</text>
</comment>
<evidence type="ECO:0000256" key="1">
    <source>
        <dbReference type="ARBA" id="ARBA00008069"/>
    </source>
</evidence>
<name>A0A6N3DY19_9FIRM</name>
<gene>
    <name evidence="8 11" type="primary">gatA</name>
    <name evidence="11" type="ORF">IBLFYP30_02353</name>
    <name evidence="10" type="ORF">LIP50_05190</name>
</gene>
<dbReference type="AlphaFoldDB" id="A0A6N3DY19"/>
<keyword evidence="3 8" id="KW-0547">Nucleotide-binding</keyword>
<feature type="active site" description="Acyl-ester intermediate" evidence="8">
    <location>
        <position position="173"/>
    </location>
</feature>
<dbReference type="GO" id="GO:0016740">
    <property type="term" value="F:transferase activity"/>
    <property type="evidence" value="ECO:0007669"/>
    <property type="project" value="UniProtKB-KW"/>
</dbReference>
<dbReference type="InterPro" id="IPR023631">
    <property type="entry name" value="Amidase_dom"/>
</dbReference>
<dbReference type="PANTHER" id="PTHR11895">
    <property type="entry name" value="TRANSAMIDASE"/>
    <property type="match status" value="1"/>
</dbReference>
<feature type="active site" description="Charge relay system" evidence="8">
    <location>
        <position position="149"/>
    </location>
</feature>
<comment type="similarity">
    <text evidence="1 8">Belongs to the amidase family. GatA subfamily.</text>
</comment>
<keyword evidence="4 8" id="KW-0067">ATP-binding</keyword>
<dbReference type="HAMAP" id="MF_00120">
    <property type="entry name" value="GatA"/>
    <property type="match status" value="1"/>
</dbReference>
<sequence length="482" mass="52725">MSIKELVAKIKSGEVKSYDVVKSYVDTINKKEDKIDAFLLLKTDEALQKAKEIDEKVAKGEKLGRLAGIPIAIKDNICTHGVRTTCASKMLEYFVPPYDATVIKKLQAEDAILIGKTNLDEFAMGSSTENSAMKVTKNPIDITRVPGGSSGGSAAAVGSEMVPLALGSDTGGSIRQPASFCGIVGMKPTYGLVSRFGLVAFGSSLDQIGPFSMNVEDNAYLLNIIAGEDDLDCTTKKGLEKVDYTKELGQDISGMKIGIPKEFIEEKGLDSEIKDIVLKDLEALKELGCEVEEFSLPSTKDGLAPYYIISSAEASSNLARFNSVSYGYRAKDYTSVDDMIEKSRSEGFGKEVKRRIMLGTYALSSGYYDAYYNKAQKFRTKLKDEFKEAFKKYDIILGPVSPILPFKIGERCEDPTAMYLADIYTININLATVPALSMPGGKSKEGLPVGIQLIGDTFSEDKIYKVAYQLEKKLALQFDREV</sequence>
<dbReference type="SUPFAM" id="SSF75304">
    <property type="entry name" value="Amidase signature (AS) enzymes"/>
    <property type="match status" value="1"/>
</dbReference>
<reference evidence="11" key="1">
    <citation type="submission" date="2019-11" db="EMBL/GenBank/DDBJ databases">
        <authorList>
            <person name="Feng L."/>
        </authorList>
    </citation>
    <scope>NUCLEOTIDE SEQUENCE</scope>
    <source>
        <strain evidence="11">IbartlettiiLFYP30</strain>
    </source>
</reference>
<evidence type="ECO:0000313" key="11">
    <source>
        <dbReference type="EMBL" id="VYU32219.1"/>
    </source>
</evidence>
<evidence type="ECO:0000313" key="12">
    <source>
        <dbReference type="Proteomes" id="UP001299409"/>
    </source>
</evidence>
<dbReference type="InterPro" id="IPR000120">
    <property type="entry name" value="Amidase"/>
</dbReference>
<dbReference type="Pfam" id="PF01425">
    <property type="entry name" value="Amidase"/>
    <property type="match status" value="1"/>
</dbReference>
<evidence type="ECO:0000256" key="4">
    <source>
        <dbReference type="ARBA" id="ARBA00022840"/>
    </source>
</evidence>
<dbReference type="GO" id="GO:0006412">
    <property type="term" value="P:translation"/>
    <property type="evidence" value="ECO:0007669"/>
    <property type="project" value="UniProtKB-UniRule"/>
</dbReference>
<evidence type="ECO:0000256" key="8">
    <source>
        <dbReference type="HAMAP-Rule" id="MF_00120"/>
    </source>
</evidence>
<dbReference type="EMBL" id="CACRUE010000033">
    <property type="protein sequence ID" value="VYU32219.1"/>
    <property type="molecule type" value="Genomic_DNA"/>
</dbReference>
<dbReference type="EC" id="6.3.5.7" evidence="8"/>
<dbReference type="GO" id="GO:0005524">
    <property type="term" value="F:ATP binding"/>
    <property type="evidence" value="ECO:0007669"/>
    <property type="project" value="UniProtKB-KW"/>
</dbReference>
<dbReference type="PROSITE" id="PS00571">
    <property type="entry name" value="AMIDASES"/>
    <property type="match status" value="1"/>
</dbReference>
<dbReference type="InterPro" id="IPR036928">
    <property type="entry name" value="AS_sf"/>
</dbReference>
<reference evidence="10 12" key="2">
    <citation type="submission" date="2021-10" db="EMBL/GenBank/DDBJ databases">
        <title>Collection of gut derived symbiotic bacterial strains cultured from healthy donors.</title>
        <authorList>
            <person name="Lin H."/>
            <person name="Littmann E."/>
            <person name="Claire K."/>
            <person name="Pamer E."/>
        </authorList>
    </citation>
    <scope>NUCLEOTIDE SEQUENCE [LARGE SCALE GENOMIC DNA]</scope>
    <source>
        <strain evidence="10 12">MSK.17.68</strain>
    </source>
</reference>
<evidence type="ECO:0000256" key="2">
    <source>
        <dbReference type="ARBA" id="ARBA00022598"/>
    </source>
</evidence>
<evidence type="ECO:0000259" key="9">
    <source>
        <dbReference type="Pfam" id="PF01425"/>
    </source>
</evidence>
<dbReference type="Gene3D" id="3.90.1300.10">
    <property type="entry name" value="Amidase signature (AS) domain"/>
    <property type="match status" value="1"/>
</dbReference>
<evidence type="ECO:0000256" key="5">
    <source>
        <dbReference type="ARBA" id="ARBA00022917"/>
    </source>
</evidence>
<evidence type="ECO:0000256" key="7">
    <source>
        <dbReference type="ARBA" id="ARBA00047407"/>
    </source>
</evidence>
<dbReference type="EMBL" id="JAJBMB010000004">
    <property type="protein sequence ID" value="MCB5445597.1"/>
    <property type="molecule type" value="Genomic_DNA"/>
</dbReference>
<comment type="catalytic activity">
    <reaction evidence="7 8">
        <text>L-glutamyl-tRNA(Gln) + L-glutamine + ATP + H2O = L-glutaminyl-tRNA(Gln) + L-glutamate + ADP + phosphate + H(+)</text>
        <dbReference type="Rhea" id="RHEA:17521"/>
        <dbReference type="Rhea" id="RHEA-COMP:9681"/>
        <dbReference type="Rhea" id="RHEA-COMP:9684"/>
        <dbReference type="ChEBI" id="CHEBI:15377"/>
        <dbReference type="ChEBI" id="CHEBI:15378"/>
        <dbReference type="ChEBI" id="CHEBI:29985"/>
        <dbReference type="ChEBI" id="CHEBI:30616"/>
        <dbReference type="ChEBI" id="CHEBI:43474"/>
        <dbReference type="ChEBI" id="CHEBI:58359"/>
        <dbReference type="ChEBI" id="CHEBI:78520"/>
        <dbReference type="ChEBI" id="CHEBI:78521"/>
        <dbReference type="ChEBI" id="CHEBI:456216"/>
        <dbReference type="EC" id="6.3.5.7"/>
    </reaction>
</comment>
<proteinExistence type="inferred from homology"/>
<dbReference type="GO" id="GO:0050567">
    <property type="term" value="F:glutaminyl-tRNA synthase (glutamine-hydrolyzing) activity"/>
    <property type="evidence" value="ECO:0007669"/>
    <property type="project" value="UniProtKB-UniRule"/>
</dbReference>